<reference evidence="1 2" key="1">
    <citation type="journal article" date="2017" name="BMC Genomics">
        <title>Genome sequencing of 39 Akkermansia muciniphila isolates reveals its population structure, genomic and functional diverisity, and global distribution in mammalian gut microbiotas.</title>
        <authorList>
            <person name="Guo X."/>
            <person name="Li S."/>
            <person name="Zhang J."/>
            <person name="Wu F."/>
            <person name="Li X."/>
            <person name="Wu D."/>
            <person name="Zhang M."/>
            <person name="Ou Z."/>
            <person name="Jie Z."/>
            <person name="Yan Q."/>
            <person name="Li P."/>
            <person name="Yi J."/>
            <person name="Peng Y."/>
        </authorList>
    </citation>
    <scope>NUCLEOTIDE SEQUENCE [LARGE SCALE GENOMIC DNA]</scope>
    <source>
        <strain evidence="1 2">GP28</strain>
    </source>
</reference>
<organism evidence="1 2">
    <name type="scientific">Akkermansia muciniphila</name>
    <dbReference type="NCBI Taxonomy" id="239935"/>
    <lineage>
        <taxon>Bacteria</taxon>
        <taxon>Pseudomonadati</taxon>
        <taxon>Verrucomicrobiota</taxon>
        <taxon>Verrucomicrobiia</taxon>
        <taxon>Verrucomicrobiales</taxon>
        <taxon>Akkermansiaceae</taxon>
        <taxon>Akkermansia</taxon>
    </lineage>
</organism>
<protein>
    <submittedName>
        <fullName evidence="1">Uncharacterized protein</fullName>
    </submittedName>
</protein>
<dbReference type="RefSeq" id="WP_022197306.1">
    <property type="nucleotide sequence ID" value="NZ_AP021898.1"/>
</dbReference>
<evidence type="ECO:0000313" key="1">
    <source>
        <dbReference type="EMBL" id="PND02785.1"/>
    </source>
</evidence>
<dbReference type="GeneID" id="60879701"/>
<evidence type="ECO:0000313" key="2">
    <source>
        <dbReference type="Proteomes" id="UP000236075"/>
    </source>
</evidence>
<accession>A0AAX0WK14</accession>
<sequence>MATKPTTAAAQEAATAPAPRIVKCRVAVNKLELPHGIAARGKIVHIPEDVYKVHADAGKVTFIDYVRS</sequence>
<dbReference type="Proteomes" id="UP000236075">
    <property type="component" value="Unassembled WGS sequence"/>
</dbReference>
<comment type="caution">
    <text evidence="1">The sequence shown here is derived from an EMBL/GenBank/DDBJ whole genome shotgun (WGS) entry which is preliminary data.</text>
</comment>
<dbReference type="AlphaFoldDB" id="A0AAX0WK14"/>
<name>A0AAX0WK14_9BACT</name>
<dbReference type="EMBL" id="PJLB01000008">
    <property type="protein sequence ID" value="PND02785.1"/>
    <property type="molecule type" value="Genomic_DNA"/>
</dbReference>
<proteinExistence type="predicted"/>
<gene>
    <name evidence="1" type="ORF">CXT95_09070</name>
</gene>